<evidence type="ECO:0000313" key="3">
    <source>
        <dbReference type="Proteomes" id="UP001168972"/>
    </source>
</evidence>
<feature type="region of interest" description="Disordered" evidence="1">
    <location>
        <begin position="147"/>
        <end position="182"/>
    </location>
</feature>
<accession>A0AA39G022</accession>
<evidence type="ECO:0000313" key="2">
    <source>
        <dbReference type="EMBL" id="KAK0178843.1"/>
    </source>
</evidence>
<dbReference type="AlphaFoldDB" id="A0AA39G022"/>
<feature type="compositionally biased region" description="Polar residues" evidence="1">
    <location>
        <begin position="24"/>
        <end position="35"/>
    </location>
</feature>
<dbReference type="EMBL" id="JAQQBR010000004">
    <property type="protein sequence ID" value="KAK0178843.1"/>
    <property type="molecule type" value="Genomic_DNA"/>
</dbReference>
<protein>
    <submittedName>
        <fullName evidence="2">Uncharacterized protein</fullName>
    </submittedName>
</protein>
<organism evidence="2 3">
    <name type="scientific">Microctonus hyperodae</name>
    <name type="common">Parasitoid wasp</name>
    <dbReference type="NCBI Taxonomy" id="165561"/>
    <lineage>
        <taxon>Eukaryota</taxon>
        <taxon>Metazoa</taxon>
        <taxon>Ecdysozoa</taxon>
        <taxon>Arthropoda</taxon>
        <taxon>Hexapoda</taxon>
        <taxon>Insecta</taxon>
        <taxon>Pterygota</taxon>
        <taxon>Neoptera</taxon>
        <taxon>Endopterygota</taxon>
        <taxon>Hymenoptera</taxon>
        <taxon>Apocrita</taxon>
        <taxon>Ichneumonoidea</taxon>
        <taxon>Braconidae</taxon>
        <taxon>Euphorinae</taxon>
        <taxon>Microctonus</taxon>
    </lineage>
</organism>
<reference evidence="2" key="1">
    <citation type="journal article" date="2023" name="bioRxiv">
        <title>Scaffold-level genome assemblies of two parasitoid biocontrol wasps reveal the parthenogenesis mechanism and an associated novel virus.</title>
        <authorList>
            <person name="Inwood S."/>
            <person name="Skelly J."/>
            <person name="Guhlin J."/>
            <person name="Harrop T."/>
            <person name="Goldson S."/>
            <person name="Dearden P."/>
        </authorList>
    </citation>
    <scope>NUCLEOTIDE SEQUENCE</scope>
    <source>
        <strain evidence="2">Lincoln</strain>
        <tissue evidence="2">Whole body</tissue>
    </source>
</reference>
<sequence length="286" mass="33061">MLEIIIKPHKDLIQELLKTRHNPAINQRNSRQGHSPKSDGSPVALQQPAEHSYQYKPFAAAPNHIKQLIYQAYSPQQPYVNPHAFFYNINPSITYQDSSSKKSIVPQSDISDTDEPSQYSIGYRSAQKMLSPAQTIARLNKIPKQSGIKYKNDVTPPRASSLKNQRNYYSQQEQVKRSPEINSQITKYSDHYEEQQEDQAEKNQEEQDDDHHYMPMAIKQLLQYQAQIPYNVLANHIAFQSQKPSIPKPLSAEVIDHSSSYPHQVFYIKSDGQVFNDRNEEMIYKE</sequence>
<proteinExistence type="predicted"/>
<feature type="region of interest" description="Disordered" evidence="1">
    <location>
        <begin position="24"/>
        <end position="47"/>
    </location>
</feature>
<name>A0AA39G022_MICHY</name>
<reference evidence="2" key="2">
    <citation type="submission" date="2023-03" db="EMBL/GenBank/DDBJ databases">
        <authorList>
            <person name="Inwood S.N."/>
            <person name="Skelly J.G."/>
            <person name="Guhlin J."/>
            <person name="Harrop T.W.R."/>
            <person name="Goldson S.G."/>
            <person name="Dearden P.K."/>
        </authorList>
    </citation>
    <scope>NUCLEOTIDE SEQUENCE</scope>
    <source>
        <strain evidence="2">Lincoln</strain>
        <tissue evidence="2">Whole body</tissue>
    </source>
</reference>
<feature type="region of interest" description="Disordered" evidence="1">
    <location>
        <begin position="96"/>
        <end position="118"/>
    </location>
</feature>
<dbReference type="Proteomes" id="UP001168972">
    <property type="component" value="Unassembled WGS sequence"/>
</dbReference>
<comment type="caution">
    <text evidence="2">The sequence shown here is derived from an EMBL/GenBank/DDBJ whole genome shotgun (WGS) entry which is preliminary data.</text>
</comment>
<feature type="compositionally biased region" description="Polar residues" evidence="1">
    <location>
        <begin position="161"/>
        <end position="173"/>
    </location>
</feature>
<keyword evidence="3" id="KW-1185">Reference proteome</keyword>
<gene>
    <name evidence="2" type="ORF">PV327_007691</name>
</gene>
<evidence type="ECO:0000256" key="1">
    <source>
        <dbReference type="SAM" id="MobiDB-lite"/>
    </source>
</evidence>